<dbReference type="GO" id="GO:0009967">
    <property type="term" value="P:positive regulation of signal transduction"/>
    <property type="evidence" value="ECO:0007669"/>
    <property type="project" value="UniProtKB-ARBA"/>
</dbReference>
<dbReference type="GO" id="GO:0003729">
    <property type="term" value="F:mRNA binding"/>
    <property type="evidence" value="ECO:0007669"/>
    <property type="project" value="UniProtKB-ARBA"/>
</dbReference>
<dbReference type="EMBL" id="AJWJ01000266">
    <property type="protein sequence ID" value="KAF2072590.1"/>
    <property type="molecule type" value="Genomic_DNA"/>
</dbReference>
<dbReference type="Proteomes" id="UP000695562">
    <property type="component" value="Unassembled WGS sequence"/>
</dbReference>
<evidence type="ECO:0000256" key="3">
    <source>
        <dbReference type="PROSITE-ProRule" id="PRU00176"/>
    </source>
</evidence>
<evidence type="ECO:0000256" key="2">
    <source>
        <dbReference type="ARBA" id="ARBA00022884"/>
    </source>
</evidence>
<dbReference type="PROSITE" id="PS50102">
    <property type="entry name" value="RRM"/>
    <property type="match status" value="3"/>
</dbReference>
<evidence type="ECO:0000313" key="7">
    <source>
        <dbReference type="Proteomes" id="UP000695562"/>
    </source>
</evidence>
<feature type="compositionally biased region" description="Low complexity" evidence="4">
    <location>
        <begin position="260"/>
        <end position="274"/>
    </location>
</feature>
<dbReference type="InterPro" id="IPR012677">
    <property type="entry name" value="Nucleotide-bd_a/b_plait_sf"/>
</dbReference>
<keyword evidence="7" id="KW-1185">Reference proteome</keyword>
<reference evidence="6" key="1">
    <citation type="submission" date="2020-01" db="EMBL/GenBank/DDBJ databases">
        <title>Development of genomics and gene disruption for Polysphondylium violaceum indicates a role for the polyketide synthase stlB in stalk morphogenesis.</title>
        <authorList>
            <person name="Narita B."/>
            <person name="Kawabe Y."/>
            <person name="Kin K."/>
            <person name="Saito T."/>
            <person name="Gibbs R."/>
            <person name="Kuspa A."/>
            <person name="Muzny D."/>
            <person name="Queller D."/>
            <person name="Richards S."/>
            <person name="Strassman J."/>
            <person name="Sucgang R."/>
            <person name="Worley K."/>
            <person name="Schaap P."/>
        </authorList>
    </citation>
    <scope>NUCLEOTIDE SEQUENCE</scope>
    <source>
        <strain evidence="6">QSvi11</strain>
    </source>
</reference>
<dbReference type="CDD" id="cd00590">
    <property type="entry name" value="RRM_SF"/>
    <property type="match status" value="2"/>
</dbReference>
<comment type="caution">
    <text evidence="6">The sequence shown here is derived from an EMBL/GenBank/DDBJ whole genome shotgun (WGS) entry which is preliminary data.</text>
</comment>
<dbReference type="PANTHER" id="PTHR48024">
    <property type="entry name" value="GEO13361P1-RELATED"/>
    <property type="match status" value="1"/>
</dbReference>
<name>A0A8J4PT83_9MYCE</name>
<dbReference type="InterPro" id="IPR000504">
    <property type="entry name" value="RRM_dom"/>
</dbReference>
<feature type="domain" description="RRM" evidence="5">
    <location>
        <begin position="15"/>
        <end position="93"/>
    </location>
</feature>
<dbReference type="Gene3D" id="3.30.70.330">
    <property type="match status" value="3"/>
</dbReference>
<proteinExistence type="predicted"/>
<dbReference type="OrthoDB" id="266020at2759"/>
<dbReference type="SMART" id="SM00360">
    <property type="entry name" value="RRM"/>
    <property type="match status" value="3"/>
</dbReference>
<dbReference type="FunFam" id="3.30.70.330:FF:000383">
    <property type="entry name" value="Sex lethal, isoform D"/>
    <property type="match status" value="1"/>
</dbReference>
<evidence type="ECO:0000256" key="4">
    <source>
        <dbReference type="SAM" id="MobiDB-lite"/>
    </source>
</evidence>
<gene>
    <name evidence="6" type="ORF">CYY_006087</name>
</gene>
<dbReference type="GO" id="GO:0005634">
    <property type="term" value="C:nucleus"/>
    <property type="evidence" value="ECO:0007669"/>
    <property type="project" value="TreeGrafter"/>
</dbReference>
<dbReference type="SUPFAM" id="SSF54928">
    <property type="entry name" value="RNA-binding domain, RBD"/>
    <property type="match status" value="2"/>
</dbReference>
<evidence type="ECO:0000313" key="6">
    <source>
        <dbReference type="EMBL" id="KAF2072590.1"/>
    </source>
</evidence>
<keyword evidence="1" id="KW-0677">Repeat</keyword>
<accession>A0A8J4PT83</accession>
<organism evidence="6 7">
    <name type="scientific">Polysphondylium violaceum</name>
    <dbReference type="NCBI Taxonomy" id="133409"/>
    <lineage>
        <taxon>Eukaryota</taxon>
        <taxon>Amoebozoa</taxon>
        <taxon>Evosea</taxon>
        <taxon>Eumycetozoa</taxon>
        <taxon>Dictyostelia</taxon>
        <taxon>Dictyosteliales</taxon>
        <taxon>Dictyosteliaceae</taxon>
        <taxon>Polysphondylium</taxon>
    </lineage>
</organism>
<dbReference type="InterPro" id="IPR035979">
    <property type="entry name" value="RBD_domain_sf"/>
</dbReference>
<dbReference type="PANTHER" id="PTHR48024:SF56">
    <property type="entry name" value="HETEROGENEOUS NUCLEAR RIBONUCLEOPROTEIN A0"/>
    <property type="match status" value="1"/>
</dbReference>
<dbReference type="GO" id="GO:0010629">
    <property type="term" value="P:negative regulation of gene expression"/>
    <property type="evidence" value="ECO:0007669"/>
    <property type="project" value="UniProtKB-ARBA"/>
</dbReference>
<dbReference type="AlphaFoldDB" id="A0A8J4PT83"/>
<feature type="domain" description="RRM" evidence="5">
    <location>
        <begin position="120"/>
        <end position="199"/>
    </location>
</feature>
<dbReference type="Pfam" id="PF00076">
    <property type="entry name" value="RRM_1"/>
    <property type="match status" value="3"/>
</dbReference>
<dbReference type="InterPro" id="IPR050886">
    <property type="entry name" value="RNA-binding_reg"/>
</dbReference>
<keyword evidence="2 3" id="KW-0694">RNA-binding</keyword>
<evidence type="ECO:0000256" key="1">
    <source>
        <dbReference type="ARBA" id="ARBA00022737"/>
    </source>
</evidence>
<dbReference type="GO" id="GO:0005737">
    <property type="term" value="C:cytoplasm"/>
    <property type="evidence" value="ECO:0007669"/>
    <property type="project" value="UniProtKB-ARBA"/>
</dbReference>
<protein>
    <recommendedName>
        <fullName evidence="5">RRM domain-containing protein</fullName>
    </recommendedName>
</protein>
<feature type="compositionally biased region" description="Polar residues" evidence="4">
    <location>
        <begin position="242"/>
        <end position="252"/>
    </location>
</feature>
<sequence>MEMEPIAQDQDVDICNVFVKYLPCDFTEKELHELFQPFGDIVNTKVMVNIKTGNSLGYGFVRFSQPTFATEAIKNMNRYQVGYKTLLCKLSKPSTSPPLQSNIQTTVTPAADEPEQTPSNTLYIRVLSPTITDPILKSTFSNFGDVIEAQVLIDNASGKSKRAGVVKFSNIESAMYALQCMSGSLTLGETPLVVRYATSSSSSSNSLSASNSPSLSSANSPKYIKSIPSPFILGQSQPPPLSLSTGSIKLSRSPSPPPINQLSQSQQLQQQSQPQQILIPQHYTYVYSNEQYQNYYPQDYNYSPTNYIHPQQQHYHNTYMSGSPSGSPPSNSQAPIYNGMPYHTTTNNNSWTQGHESFYVYPSTTYYYHHHHHPSSGGIVSNQQNPIVYIPTSPTGSPQISPRGSKSIDFSSILICTFKGNLEYSNLIQVFSKYGDLKSINININPNNGNKSKCFISFNNIENAILAQQNLDKSKIGNIFVRVKFLNKPIHQ</sequence>
<feature type="region of interest" description="Disordered" evidence="4">
    <location>
        <begin position="234"/>
        <end position="274"/>
    </location>
</feature>
<evidence type="ECO:0000259" key="5">
    <source>
        <dbReference type="PROSITE" id="PS50102"/>
    </source>
</evidence>
<feature type="domain" description="RRM" evidence="5">
    <location>
        <begin position="411"/>
        <end position="488"/>
    </location>
</feature>